<keyword evidence="3" id="KW-1185">Reference proteome</keyword>
<reference evidence="3" key="1">
    <citation type="journal article" date="2014" name="Nat. Genet.">
        <title>A reference genome for common bean and genome-wide analysis of dual domestications.</title>
        <authorList>
            <person name="Schmutz J."/>
            <person name="McClean P.E."/>
            <person name="Mamidi S."/>
            <person name="Wu G.A."/>
            <person name="Cannon S.B."/>
            <person name="Grimwood J."/>
            <person name="Jenkins J."/>
            <person name="Shu S."/>
            <person name="Song Q."/>
            <person name="Chavarro C."/>
            <person name="Torres-Torres M."/>
            <person name="Geffroy V."/>
            <person name="Moghaddam S.M."/>
            <person name="Gao D."/>
            <person name="Abernathy B."/>
            <person name="Barry K."/>
            <person name="Blair M."/>
            <person name="Brick M.A."/>
            <person name="Chovatia M."/>
            <person name="Gepts P."/>
            <person name="Goodstein D.M."/>
            <person name="Gonzales M."/>
            <person name="Hellsten U."/>
            <person name="Hyten D.L."/>
            <person name="Jia G."/>
            <person name="Kelly J.D."/>
            <person name="Kudrna D."/>
            <person name="Lee R."/>
            <person name="Richard M.M."/>
            <person name="Miklas P.N."/>
            <person name="Osorno J.M."/>
            <person name="Rodrigues J."/>
            <person name="Thareau V."/>
            <person name="Urrea C.A."/>
            <person name="Wang M."/>
            <person name="Yu Y."/>
            <person name="Zhang M."/>
            <person name="Wing R.A."/>
            <person name="Cregan P.B."/>
            <person name="Rokhsar D.S."/>
            <person name="Jackson S.A."/>
        </authorList>
    </citation>
    <scope>NUCLEOTIDE SEQUENCE [LARGE SCALE GENOMIC DNA]</scope>
    <source>
        <strain evidence="3">cv. G19833</strain>
    </source>
</reference>
<proteinExistence type="predicted"/>
<dbReference type="eggNOG" id="ENOG502S629">
    <property type="taxonomic scope" value="Eukaryota"/>
</dbReference>
<dbReference type="OMA" id="DWSEWEK"/>
<keyword evidence="1" id="KW-1133">Transmembrane helix</keyword>
<evidence type="ECO:0000256" key="1">
    <source>
        <dbReference type="SAM" id="Phobius"/>
    </source>
</evidence>
<evidence type="ECO:0000313" key="3">
    <source>
        <dbReference type="Proteomes" id="UP000000226"/>
    </source>
</evidence>
<organism evidence="2 3">
    <name type="scientific">Phaseolus vulgaris</name>
    <name type="common">Kidney bean</name>
    <name type="synonym">French bean</name>
    <dbReference type="NCBI Taxonomy" id="3885"/>
    <lineage>
        <taxon>Eukaryota</taxon>
        <taxon>Viridiplantae</taxon>
        <taxon>Streptophyta</taxon>
        <taxon>Embryophyta</taxon>
        <taxon>Tracheophyta</taxon>
        <taxon>Spermatophyta</taxon>
        <taxon>Magnoliopsida</taxon>
        <taxon>eudicotyledons</taxon>
        <taxon>Gunneridae</taxon>
        <taxon>Pentapetalae</taxon>
        <taxon>rosids</taxon>
        <taxon>fabids</taxon>
        <taxon>Fabales</taxon>
        <taxon>Fabaceae</taxon>
        <taxon>Papilionoideae</taxon>
        <taxon>50 kb inversion clade</taxon>
        <taxon>NPAAA clade</taxon>
        <taxon>indigoferoid/millettioid clade</taxon>
        <taxon>Phaseoleae</taxon>
        <taxon>Phaseolus</taxon>
    </lineage>
</organism>
<evidence type="ECO:0000313" key="2">
    <source>
        <dbReference type="EMBL" id="ESW15011.1"/>
    </source>
</evidence>
<dbReference type="PANTHER" id="PTHR33782">
    <property type="entry name" value="OS01G0121600 PROTEIN"/>
    <property type="match status" value="1"/>
</dbReference>
<name>V7BEX1_PHAVU</name>
<gene>
    <name evidence="2" type="ORF">PHAVU_007G036600g</name>
</gene>
<dbReference type="AlphaFoldDB" id="V7BEX1"/>
<dbReference type="PANTHER" id="PTHR33782:SF27">
    <property type="entry name" value="PROTEIN, PUTATIVE-RELATED"/>
    <property type="match status" value="1"/>
</dbReference>
<keyword evidence="1" id="KW-0812">Transmembrane</keyword>
<protein>
    <submittedName>
        <fullName evidence="2">Uncharacterized protein</fullName>
    </submittedName>
</protein>
<dbReference type="Proteomes" id="UP000000226">
    <property type="component" value="Chromosome 7"/>
</dbReference>
<keyword evidence="1" id="KW-0472">Membrane</keyword>
<dbReference type="EMBL" id="CM002294">
    <property type="protein sequence ID" value="ESW15011.1"/>
    <property type="molecule type" value="Genomic_DNA"/>
</dbReference>
<dbReference type="OrthoDB" id="672819at2759"/>
<feature type="transmembrane region" description="Helical" evidence="1">
    <location>
        <begin position="110"/>
        <end position="134"/>
    </location>
</feature>
<sequence length="140" mass="15801">MEAISLCSSVFLSNPRSVKIFSSATTTRRTSISASESDSSGHYYDGKMVDQNMILLRMRIREIETVEMKGKGPSDWSEWEKNYFQNYGSDVCEVLGLLQRLLMNTRPSHALATIVVLMLTTSMPILQLLFHFVAFVNGII</sequence>
<dbReference type="Gramene" id="ESW15011">
    <property type="protein sequence ID" value="ESW15011"/>
    <property type="gene ID" value="PHAVU_007G036600g"/>
</dbReference>
<dbReference type="STRING" id="3885.V7BEX1"/>
<accession>V7BEX1</accession>